<evidence type="ECO:0000256" key="4">
    <source>
        <dbReference type="ARBA" id="ARBA00017923"/>
    </source>
</evidence>
<dbReference type="HOGENOM" id="CLU_010104_0_0_1"/>
<feature type="domain" description="VHS" evidence="14">
    <location>
        <begin position="9"/>
        <end position="138"/>
    </location>
</feature>
<dbReference type="Pfam" id="PF03127">
    <property type="entry name" value="GAT"/>
    <property type="match status" value="1"/>
</dbReference>
<dbReference type="STRING" id="988480.A0A075AUE0"/>
<dbReference type="InterPro" id="IPR008942">
    <property type="entry name" value="ENTH_VHS"/>
</dbReference>
<dbReference type="Pfam" id="PF00790">
    <property type="entry name" value="VHS"/>
    <property type="match status" value="1"/>
</dbReference>
<name>A0A075AUE0_ROZAC</name>
<dbReference type="PROSITE" id="PS50179">
    <property type="entry name" value="VHS"/>
    <property type="match status" value="1"/>
</dbReference>
<dbReference type="AlphaFoldDB" id="A0A075AUE0"/>
<keyword evidence="7" id="KW-0813">Transport</keyword>
<dbReference type="GO" id="GO:0043130">
    <property type="term" value="F:ubiquitin binding"/>
    <property type="evidence" value="ECO:0007669"/>
    <property type="project" value="InterPro"/>
</dbReference>
<dbReference type="InterPro" id="IPR050670">
    <property type="entry name" value="STAM"/>
</dbReference>
<evidence type="ECO:0000256" key="1">
    <source>
        <dbReference type="ARBA" id="ARBA00002654"/>
    </source>
</evidence>
<dbReference type="PANTHER" id="PTHR45929:SF3">
    <property type="entry name" value="JAK PATHWAY SIGNAL TRANSDUCTION ADAPTOR MOLECULE"/>
    <property type="match status" value="1"/>
</dbReference>
<keyword evidence="10" id="KW-0472">Membrane</keyword>
<dbReference type="Gene3D" id="2.30.30.40">
    <property type="entry name" value="SH3 Domains"/>
    <property type="match status" value="1"/>
</dbReference>
<dbReference type="GO" id="GO:0043328">
    <property type="term" value="P:protein transport to vacuole involved in ubiquitin-dependent protein catabolic process via the multivesicular body sorting pathway"/>
    <property type="evidence" value="ECO:0007669"/>
    <property type="project" value="TreeGrafter"/>
</dbReference>
<comment type="function">
    <text evidence="1">Component of the ESCRT-0 complex which is the sorting receptor for ubiquitinated cargo proteins at the multivesicular body (MVB).</text>
</comment>
<dbReference type="SMART" id="SM00326">
    <property type="entry name" value="SH3"/>
    <property type="match status" value="1"/>
</dbReference>
<keyword evidence="16" id="KW-1185">Reference proteome</keyword>
<evidence type="ECO:0000256" key="10">
    <source>
        <dbReference type="ARBA" id="ARBA00023136"/>
    </source>
</evidence>
<feature type="compositionally biased region" description="Polar residues" evidence="12">
    <location>
        <begin position="354"/>
        <end position="383"/>
    </location>
</feature>
<comment type="similarity">
    <text evidence="3">Belongs to the STAM family.</text>
</comment>
<reference evidence="15 16" key="1">
    <citation type="journal article" date="2013" name="Curr. Biol.">
        <title>Shared signatures of parasitism and phylogenomics unite Cryptomycota and microsporidia.</title>
        <authorList>
            <person name="James T.Y."/>
            <person name="Pelin A."/>
            <person name="Bonen L."/>
            <person name="Ahrendt S."/>
            <person name="Sain D."/>
            <person name="Corradi N."/>
            <person name="Stajich J.E."/>
        </authorList>
    </citation>
    <scope>NUCLEOTIDE SEQUENCE [LARGE SCALE GENOMIC DNA]</scope>
    <source>
        <strain evidence="15 16">CSF55</strain>
    </source>
</reference>
<dbReference type="OrthoDB" id="10255964at2759"/>
<dbReference type="InterPro" id="IPR004152">
    <property type="entry name" value="GAT_dom"/>
</dbReference>
<dbReference type="CDD" id="cd03561">
    <property type="entry name" value="VHS"/>
    <property type="match status" value="1"/>
</dbReference>
<dbReference type="InterPro" id="IPR001452">
    <property type="entry name" value="SH3_domain"/>
</dbReference>
<dbReference type="PROSITE" id="PS50002">
    <property type="entry name" value="SH3"/>
    <property type="match status" value="1"/>
</dbReference>
<dbReference type="EMBL" id="KE561039">
    <property type="protein sequence ID" value="EPZ33780.1"/>
    <property type="molecule type" value="Genomic_DNA"/>
</dbReference>
<evidence type="ECO:0000313" key="15">
    <source>
        <dbReference type="EMBL" id="EPZ33780.1"/>
    </source>
</evidence>
<evidence type="ECO:0000256" key="11">
    <source>
        <dbReference type="PROSITE-ProRule" id="PRU00192"/>
    </source>
</evidence>
<keyword evidence="9" id="KW-0653">Protein transport</keyword>
<keyword evidence="8" id="KW-0967">Endosome</keyword>
<accession>A0A075AUE0</accession>
<evidence type="ECO:0000256" key="9">
    <source>
        <dbReference type="ARBA" id="ARBA00022927"/>
    </source>
</evidence>
<evidence type="ECO:0000256" key="2">
    <source>
        <dbReference type="ARBA" id="ARBA00004125"/>
    </source>
</evidence>
<feature type="region of interest" description="Disordered" evidence="12">
    <location>
        <begin position="140"/>
        <end position="159"/>
    </location>
</feature>
<feature type="region of interest" description="Disordered" evidence="12">
    <location>
        <begin position="172"/>
        <end position="196"/>
    </location>
</feature>
<evidence type="ECO:0000256" key="8">
    <source>
        <dbReference type="ARBA" id="ARBA00022753"/>
    </source>
</evidence>
<dbReference type="SUPFAM" id="SSF48464">
    <property type="entry name" value="ENTH/VHS domain"/>
    <property type="match status" value="1"/>
</dbReference>
<keyword evidence="6 11" id="KW-0728">SH3 domain</keyword>
<dbReference type="Proteomes" id="UP000030755">
    <property type="component" value="Unassembled WGS sequence"/>
</dbReference>
<dbReference type="SUPFAM" id="SSF89009">
    <property type="entry name" value="GAT-like domain"/>
    <property type="match status" value="1"/>
</dbReference>
<dbReference type="Gene3D" id="1.25.40.90">
    <property type="match status" value="1"/>
</dbReference>
<evidence type="ECO:0000256" key="7">
    <source>
        <dbReference type="ARBA" id="ARBA00022448"/>
    </source>
</evidence>
<evidence type="ECO:0000313" key="16">
    <source>
        <dbReference type="Proteomes" id="UP000030755"/>
    </source>
</evidence>
<dbReference type="SMART" id="SM00288">
    <property type="entry name" value="VHS"/>
    <property type="match status" value="1"/>
</dbReference>
<organism evidence="15 16">
    <name type="scientific">Rozella allomycis (strain CSF55)</name>
    <dbReference type="NCBI Taxonomy" id="988480"/>
    <lineage>
        <taxon>Eukaryota</taxon>
        <taxon>Fungi</taxon>
        <taxon>Fungi incertae sedis</taxon>
        <taxon>Cryptomycota</taxon>
        <taxon>Cryptomycota incertae sedis</taxon>
        <taxon>Rozella</taxon>
    </lineage>
</organism>
<dbReference type="PRINTS" id="PR00452">
    <property type="entry name" value="SH3DOMAIN"/>
</dbReference>
<dbReference type="SUPFAM" id="SSF50044">
    <property type="entry name" value="SH3-domain"/>
    <property type="match status" value="1"/>
</dbReference>
<dbReference type="GO" id="GO:0035091">
    <property type="term" value="F:phosphatidylinositol binding"/>
    <property type="evidence" value="ECO:0007669"/>
    <property type="project" value="InterPro"/>
</dbReference>
<dbReference type="InterPro" id="IPR002014">
    <property type="entry name" value="VHS_dom"/>
</dbReference>
<feature type="compositionally biased region" description="Basic and acidic residues" evidence="12">
    <location>
        <begin position="173"/>
        <end position="187"/>
    </location>
</feature>
<dbReference type="InterPro" id="IPR003903">
    <property type="entry name" value="UIM_dom"/>
</dbReference>
<evidence type="ECO:0000259" key="14">
    <source>
        <dbReference type="PROSITE" id="PS50179"/>
    </source>
</evidence>
<evidence type="ECO:0000256" key="6">
    <source>
        <dbReference type="ARBA" id="ARBA00022443"/>
    </source>
</evidence>
<feature type="domain" description="SH3" evidence="13">
    <location>
        <begin position="203"/>
        <end position="262"/>
    </location>
</feature>
<protein>
    <recommendedName>
        <fullName evidence="4">Class E vacuolar protein-sorting machinery protein HSE1</fullName>
    </recommendedName>
    <alternativeName>
        <fullName evidence="5">Class E vacuolar protein-sorting machinery protein hse1</fullName>
    </alternativeName>
</protein>
<comment type="subcellular location">
    <subcellularLocation>
        <location evidence="2">Endosome membrane</location>
        <topology evidence="2">Peripheral membrane protein</topology>
        <orientation evidence="2">Cytoplasmic side</orientation>
    </subcellularLocation>
</comment>
<dbReference type="OMA" id="QVYRDWW"/>
<gene>
    <name evidence="15" type="ORF">O9G_004428</name>
</gene>
<dbReference type="GO" id="GO:0033565">
    <property type="term" value="C:ESCRT-0 complex"/>
    <property type="evidence" value="ECO:0007669"/>
    <property type="project" value="TreeGrafter"/>
</dbReference>
<dbReference type="InterPro" id="IPR036028">
    <property type="entry name" value="SH3-like_dom_sf"/>
</dbReference>
<evidence type="ECO:0000256" key="3">
    <source>
        <dbReference type="ARBA" id="ARBA00009666"/>
    </source>
</evidence>
<sequence>MLSILINKASDENLTGEDWATMMEICDQINSKPDLSKECVSLVSQKLLHKNPNVRVYGLCILDACIKNCGFKFHEQVVSRSLLNILLSILVDSRAPTFLKNKLTNLMIEWRQEFMKDSRLSYYEETFQQLKMQGFLADNKMSAPITPKPTSKSKEEEEEEELQMALAISLSEEENRRKSQEKERERTSGNVRKGSVPKPNVKKELFKVKALYDFVAQDSGEVGFLRDDIIIVYDATHPDWWEGEVRNRTGLFPSNYVVKLNKSTEFDLNSLEQQVQPQLVDQLLGLLQRVDPSRDSIGDNDQIQHFYQSSLLMKPKVVNLIEFYAKRKDDLIILNEKLKINLEKYENIMKSRPQLNYSPAPTYQPVQNYPSMPNNGISQNPYQPNYPVQGYPVNPGNGVSQNPYPAPAPSFRPNTSAPYSFDRKI</sequence>
<dbReference type="PANTHER" id="PTHR45929">
    <property type="entry name" value="JAK PATHWAY SIGNAL TRANSDUCTION ADAPTOR MOLECULE"/>
    <property type="match status" value="1"/>
</dbReference>
<dbReference type="PROSITE" id="PS50330">
    <property type="entry name" value="UIM"/>
    <property type="match status" value="1"/>
</dbReference>
<evidence type="ECO:0000256" key="5">
    <source>
        <dbReference type="ARBA" id="ARBA00018978"/>
    </source>
</evidence>
<dbReference type="FunFam" id="2.30.30.40:FF:000072">
    <property type="entry name" value="Unconventional Myosin IB"/>
    <property type="match status" value="1"/>
</dbReference>
<feature type="region of interest" description="Disordered" evidence="12">
    <location>
        <begin position="354"/>
        <end position="425"/>
    </location>
</feature>
<proteinExistence type="inferred from homology"/>
<evidence type="ECO:0000259" key="13">
    <source>
        <dbReference type="PROSITE" id="PS50002"/>
    </source>
</evidence>
<dbReference type="Gene3D" id="1.20.5.1940">
    <property type="match status" value="1"/>
</dbReference>
<dbReference type="Pfam" id="PF00018">
    <property type="entry name" value="SH3_1"/>
    <property type="match status" value="1"/>
</dbReference>
<dbReference type="GO" id="GO:0010008">
    <property type="term" value="C:endosome membrane"/>
    <property type="evidence" value="ECO:0007669"/>
    <property type="project" value="UniProtKB-SubCell"/>
</dbReference>
<evidence type="ECO:0000256" key="12">
    <source>
        <dbReference type="SAM" id="MobiDB-lite"/>
    </source>
</evidence>